<feature type="region of interest" description="Disordered" evidence="18">
    <location>
        <begin position="535"/>
        <end position="577"/>
    </location>
</feature>
<feature type="transmembrane region" description="Helical" evidence="17">
    <location>
        <begin position="398"/>
        <end position="419"/>
    </location>
</feature>
<reference evidence="21 22" key="1">
    <citation type="submission" date="2014-04" db="EMBL/GenBank/DDBJ databases">
        <authorList>
            <consortium name="DOE Joint Genome Institute"/>
            <person name="Kuo A."/>
            <person name="Gay G."/>
            <person name="Dore J."/>
            <person name="Kohler A."/>
            <person name="Nagy L.G."/>
            <person name="Floudas D."/>
            <person name="Copeland A."/>
            <person name="Barry K.W."/>
            <person name="Cichocki N."/>
            <person name="Veneault-Fourrey C."/>
            <person name="LaButti K."/>
            <person name="Lindquist E.A."/>
            <person name="Lipzen A."/>
            <person name="Lundell T."/>
            <person name="Morin E."/>
            <person name="Murat C."/>
            <person name="Sun H."/>
            <person name="Tunlid A."/>
            <person name="Henrissat B."/>
            <person name="Grigoriev I.V."/>
            <person name="Hibbett D.S."/>
            <person name="Martin F."/>
            <person name="Nordberg H.P."/>
            <person name="Cantor M.N."/>
            <person name="Hua S.X."/>
        </authorList>
    </citation>
    <scope>NUCLEOTIDE SEQUENCE [LARGE SCALE GENOMIC DNA]</scope>
    <source>
        <strain evidence="22">h7</strain>
    </source>
</reference>
<dbReference type="Gene3D" id="3.40.50.1000">
    <property type="entry name" value="HAD superfamily/HAD-like"/>
    <property type="match status" value="1"/>
</dbReference>
<evidence type="ECO:0000256" key="3">
    <source>
        <dbReference type="ARBA" id="ARBA00022553"/>
    </source>
</evidence>
<feature type="transmembrane region" description="Helical" evidence="17">
    <location>
        <begin position="109"/>
        <end position="127"/>
    </location>
</feature>
<dbReference type="SUPFAM" id="SSF56784">
    <property type="entry name" value="HAD-like"/>
    <property type="match status" value="1"/>
</dbReference>
<feature type="transmembrane region" description="Helical" evidence="17">
    <location>
        <begin position="1095"/>
        <end position="1117"/>
    </location>
</feature>
<dbReference type="PANTHER" id="PTHR24092">
    <property type="entry name" value="PROBABLE PHOSPHOLIPID-TRANSPORTING ATPASE"/>
    <property type="match status" value="1"/>
</dbReference>
<feature type="compositionally biased region" description="Acidic residues" evidence="18">
    <location>
        <begin position="540"/>
        <end position="551"/>
    </location>
</feature>
<comment type="subcellular location">
    <subcellularLocation>
        <location evidence="1 17">Membrane</location>
        <topology evidence="1 17">Multi-pass membrane protein</topology>
    </subcellularLocation>
</comment>
<dbReference type="GO" id="GO:0140326">
    <property type="term" value="F:ATPase-coupled intramembrane lipid transporter activity"/>
    <property type="evidence" value="ECO:0007669"/>
    <property type="project" value="UniProtKB-EC"/>
</dbReference>
<evidence type="ECO:0000259" key="19">
    <source>
        <dbReference type="Pfam" id="PF16209"/>
    </source>
</evidence>
<dbReference type="Gene3D" id="3.40.1110.10">
    <property type="entry name" value="Calcium-transporting ATPase, cytoplasmic domain N"/>
    <property type="match status" value="1"/>
</dbReference>
<feature type="binding site" evidence="16">
    <location>
        <position position="514"/>
    </location>
    <ligand>
        <name>Mg(2+)</name>
        <dbReference type="ChEBI" id="CHEBI:18420"/>
    </ligand>
</feature>
<feature type="compositionally biased region" description="Basic and acidic residues" evidence="18">
    <location>
        <begin position="924"/>
        <end position="941"/>
    </location>
</feature>
<dbReference type="EC" id="7.6.2.1" evidence="17"/>
<dbReference type="SFLD" id="SFLDF00027">
    <property type="entry name" value="p-type_atpase"/>
    <property type="match status" value="1"/>
</dbReference>
<keyword evidence="8 16" id="KW-0460">Magnesium</keyword>
<evidence type="ECO:0000256" key="12">
    <source>
        <dbReference type="ARBA" id="ARBA00034036"/>
    </source>
</evidence>
<keyword evidence="4 17" id="KW-0812">Transmembrane</keyword>
<dbReference type="EMBL" id="KN831768">
    <property type="protein sequence ID" value="KIM48675.1"/>
    <property type="molecule type" value="Genomic_DNA"/>
</dbReference>
<reference evidence="22" key="2">
    <citation type="submission" date="2015-01" db="EMBL/GenBank/DDBJ databases">
        <title>Evolutionary Origins and Diversification of the Mycorrhizal Mutualists.</title>
        <authorList>
            <consortium name="DOE Joint Genome Institute"/>
            <consortium name="Mycorrhizal Genomics Consortium"/>
            <person name="Kohler A."/>
            <person name="Kuo A."/>
            <person name="Nagy L.G."/>
            <person name="Floudas D."/>
            <person name="Copeland A."/>
            <person name="Barry K.W."/>
            <person name="Cichocki N."/>
            <person name="Veneault-Fourrey C."/>
            <person name="LaButti K."/>
            <person name="Lindquist E.A."/>
            <person name="Lipzen A."/>
            <person name="Lundell T."/>
            <person name="Morin E."/>
            <person name="Murat C."/>
            <person name="Riley R."/>
            <person name="Ohm R."/>
            <person name="Sun H."/>
            <person name="Tunlid A."/>
            <person name="Henrissat B."/>
            <person name="Grigoriev I.V."/>
            <person name="Hibbett D.S."/>
            <person name="Martin F."/>
        </authorList>
    </citation>
    <scope>NUCLEOTIDE SEQUENCE [LARGE SCALE GENOMIC DNA]</scope>
    <source>
        <strain evidence="22">h7</strain>
    </source>
</reference>
<dbReference type="FunFam" id="3.40.1110.10:FF:000087">
    <property type="entry name" value="Phospholipid-transporting ATPase"/>
    <property type="match status" value="1"/>
</dbReference>
<keyword evidence="11 17" id="KW-0472">Membrane</keyword>
<comment type="catalytic activity">
    <reaction evidence="12 17">
        <text>ATP + H2O + phospholipidSide 1 = ADP + phosphate + phospholipidSide 2.</text>
        <dbReference type="EC" id="7.6.2.1"/>
    </reaction>
</comment>
<protein>
    <recommendedName>
        <fullName evidence="17">Phospholipid-transporting ATPase</fullName>
        <ecNumber evidence="17">7.6.2.1</ecNumber>
    </recommendedName>
</protein>
<dbReference type="Pfam" id="PF16209">
    <property type="entry name" value="PhoLip_ATPase_N"/>
    <property type="match status" value="1"/>
</dbReference>
<dbReference type="InterPro" id="IPR044492">
    <property type="entry name" value="P_typ_ATPase_HD_dom"/>
</dbReference>
<evidence type="ECO:0000256" key="16">
    <source>
        <dbReference type="PIRSR" id="PIRSR606539-3"/>
    </source>
</evidence>
<proteinExistence type="inferred from homology"/>
<dbReference type="InterPro" id="IPR006539">
    <property type="entry name" value="P-type_ATPase_IV"/>
</dbReference>
<dbReference type="GO" id="GO:0045332">
    <property type="term" value="P:phospholipid translocation"/>
    <property type="evidence" value="ECO:0007669"/>
    <property type="project" value="TreeGrafter"/>
</dbReference>
<feature type="transmembrane region" description="Helical" evidence="17">
    <location>
        <begin position="1281"/>
        <end position="1301"/>
    </location>
</feature>
<feature type="binding site" evidence="16">
    <location>
        <position position="1034"/>
    </location>
    <ligand>
        <name>Mg(2+)</name>
        <dbReference type="ChEBI" id="CHEBI:18420"/>
    </ligand>
</feature>
<dbReference type="InterPro" id="IPR001757">
    <property type="entry name" value="P_typ_ATPase"/>
</dbReference>
<evidence type="ECO:0000259" key="20">
    <source>
        <dbReference type="Pfam" id="PF16212"/>
    </source>
</evidence>
<keyword evidence="7 15" id="KW-0067">ATP-binding</keyword>
<feature type="active site" description="4-aspartylphosphate intermediate" evidence="14">
    <location>
        <position position="512"/>
    </location>
</feature>
<organism evidence="21 22">
    <name type="scientific">Hebeloma cylindrosporum</name>
    <dbReference type="NCBI Taxonomy" id="76867"/>
    <lineage>
        <taxon>Eukaryota</taxon>
        <taxon>Fungi</taxon>
        <taxon>Dikarya</taxon>
        <taxon>Basidiomycota</taxon>
        <taxon>Agaricomycotina</taxon>
        <taxon>Agaricomycetes</taxon>
        <taxon>Agaricomycetidae</taxon>
        <taxon>Agaricales</taxon>
        <taxon>Agaricineae</taxon>
        <taxon>Hymenogastraceae</taxon>
        <taxon>Hebeloma</taxon>
    </lineage>
</organism>
<feature type="transmembrane region" description="Helical" evidence="17">
    <location>
        <begin position="1240"/>
        <end position="1261"/>
    </location>
</feature>
<accession>A0A0C3CJ14</accession>
<dbReference type="InterPro" id="IPR023298">
    <property type="entry name" value="ATPase_P-typ_TM_dom_sf"/>
</dbReference>
<feature type="binding site" evidence="15">
    <location>
        <position position="514"/>
    </location>
    <ligand>
        <name>ATP</name>
        <dbReference type="ChEBI" id="CHEBI:30616"/>
    </ligand>
</feature>
<evidence type="ECO:0000256" key="17">
    <source>
        <dbReference type="RuleBase" id="RU362033"/>
    </source>
</evidence>
<gene>
    <name evidence="21" type="ORF">M413DRAFT_60554</name>
</gene>
<feature type="binding site" evidence="15">
    <location>
        <position position="1038"/>
    </location>
    <ligand>
        <name>ATP</name>
        <dbReference type="ChEBI" id="CHEBI:30616"/>
    </ligand>
</feature>
<dbReference type="InterPro" id="IPR032631">
    <property type="entry name" value="P-type_ATPase_N"/>
</dbReference>
<feature type="binding site" evidence="16">
    <location>
        <position position="1038"/>
    </location>
    <ligand>
        <name>Mg(2+)</name>
        <dbReference type="ChEBI" id="CHEBI:18420"/>
    </ligand>
</feature>
<evidence type="ECO:0000256" key="9">
    <source>
        <dbReference type="ARBA" id="ARBA00022967"/>
    </source>
</evidence>
<keyword evidence="9 17" id="KW-1278">Translocase</keyword>
<evidence type="ECO:0000256" key="1">
    <source>
        <dbReference type="ARBA" id="ARBA00004141"/>
    </source>
</evidence>
<feature type="binding site" evidence="15">
    <location>
        <position position="856"/>
    </location>
    <ligand>
        <name>ATP</name>
        <dbReference type="ChEBI" id="CHEBI:30616"/>
    </ligand>
</feature>
<keyword evidence="10 17" id="KW-1133">Transmembrane helix</keyword>
<evidence type="ECO:0000256" key="10">
    <source>
        <dbReference type="ARBA" id="ARBA00022989"/>
    </source>
</evidence>
<feature type="binding site" evidence="15">
    <location>
        <position position="857"/>
    </location>
    <ligand>
        <name>ATP</name>
        <dbReference type="ChEBI" id="CHEBI:30616"/>
    </ligand>
</feature>
<dbReference type="SUPFAM" id="SSF81653">
    <property type="entry name" value="Calcium ATPase, transduction domain A"/>
    <property type="match status" value="1"/>
</dbReference>
<feature type="transmembrane region" description="Helical" evidence="17">
    <location>
        <begin position="1208"/>
        <end position="1228"/>
    </location>
</feature>
<dbReference type="GO" id="GO:0016887">
    <property type="term" value="F:ATP hydrolysis activity"/>
    <property type="evidence" value="ECO:0007669"/>
    <property type="project" value="InterPro"/>
</dbReference>
<dbReference type="NCBIfam" id="TIGR01652">
    <property type="entry name" value="ATPase-Plipid"/>
    <property type="match status" value="1"/>
</dbReference>
<evidence type="ECO:0000256" key="15">
    <source>
        <dbReference type="PIRSR" id="PIRSR606539-2"/>
    </source>
</evidence>
<feature type="binding site" evidence="15">
    <location>
        <position position="1014"/>
    </location>
    <ligand>
        <name>ATP</name>
        <dbReference type="ChEBI" id="CHEBI:30616"/>
    </ligand>
</feature>
<dbReference type="PROSITE" id="PS00154">
    <property type="entry name" value="ATPASE_E1_E2"/>
    <property type="match status" value="1"/>
</dbReference>
<comment type="similarity">
    <text evidence="2 17">Belongs to the cation transport ATPase (P-type) (TC 3.A.3) family. Type IV subfamily.</text>
</comment>
<keyword evidence="3" id="KW-0597">Phosphoprotein</keyword>
<dbReference type="InterPro" id="IPR008250">
    <property type="entry name" value="ATPase_P-typ_transduc_dom_A_sf"/>
</dbReference>
<dbReference type="InterPro" id="IPR023299">
    <property type="entry name" value="ATPase_P-typ_cyto_dom_N"/>
</dbReference>
<dbReference type="InterPro" id="IPR018303">
    <property type="entry name" value="ATPase_P-typ_P_site"/>
</dbReference>
<feature type="transmembrane region" description="Helical" evidence="17">
    <location>
        <begin position="86"/>
        <end position="103"/>
    </location>
</feature>
<dbReference type="SFLD" id="SFLDS00003">
    <property type="entry name" value="Haloacid_Dehalogenase"/>
    <property type="match status" value="1"/>
</dbReference>
<dbReference type="InterPro" id="IPR023214">
    <property type="entry name" value="HAD_sf"/>
</dbReference>
<feature type="binding site" evidence="15">
    <location>
        <position position="513"/>
    </location>
    <ligand>
        <name>ATP</name>
        <dbReference type="ChEBI" id="CHEBI:30616"/>
    </ligand>
</feature>
<feature type="domain" description="P-type ATPase C-terminal" evidence="20">
    <location>
        <begin position="1060"/>
        <end position="1310"/>
    </location>
</feature>
<evidence type="ECO:0000256" key="7">
    <source>
        <dbReference type="ARBA" id="ARBA00022840"/>
    </source>
</evidence>
<dbReference type="Pfam" id="PF13246">
    <property type="entry name" value="Cation_ATPase"/>
    <property type="match status" value="1"/>
</dbReference>
<dbReference type="Gene3D" id="2.70.150.10">
    <property type="entry name" value="Calcium-transporting ATPase, cytoplasmic transduction domain A"/>
    <property type="match status" value="1"/>
</dbReference>
<feature type="domain" description="P-type ATPase N-terminal" evidence="19">
    <location>
        <begin position="55"/>
        <end position="112"/>
    </location>
</feature>
<name>A0A0C3CJ14_HEBCY</name>
<evidence type="ECO:0000256" key="8">
    <source>
        <dbReference type="ARBA" id="ARBA00022842"/>
    </source>
</evidence>
<evidence type="ECO:0000256" key="4">
    <source>
        <dbReference type="ARBA" id="ARBA00022692"/>
    </source>
</evidence>
<feature type="transmembrane region" description="Helical" evidence="17">
    <location>
        <begin position="1123"/>
        <end position="1144"/>
    </location>
</feature>
<evidence type="ECO:0000313" key="22">
    <source>
        <dbReference type="Proteomes" id="UP000053424"/>
    </source>
</evidence>
<dbReference type="GO" id="GO:0005886">
    <property type="term" value="C:plasma membrane"/>
    <property type="evidence" value="ECO:0007669"/>
    <property type="project" value="TreeGrafter"/>
</dbReference>
<evidence type="ECO:0000313" key="21">
    <source>
        <dbReference type="EMBL" id="KIM48675.1"/>
    </source>
</evidence>
<dbReference type="STRING" id="686832.A0A0C3CJ14"/>
<dbReference type="PANTHER" id="PTHR24092:SF153">
    <property type="entry name" value="PHOSPHOLIPID-TRANSPORTING ATPASE"/>
    <property type="match status" value="1"/>
</dbReference>
<evidence type="ECO:0000256" key="11">
    <source>
        <dbReference type="ARBA" id="ARBA00023136"/>
    </source>
</evidence>
<feature type="region of interest" description="Disordered" evidence="18">
    <location>
        <begin position="911"/>
        <end position="962"/>
    </location>
</feature>
<dbReference type="HOGENOM" id="CLU_000846_0_0_1"/>
<dbReference type="GO" id="GO:0000287">
    <property type="term" value="F:magnesium ion binding"/>
    <property type="evidence" value="ECO:0007669"/>
    <property type="project" value="UniProtKB-UniRule"/>
</dbReference>
<feature type="binding site" evidence="15">
    <location>
        <position position="858"/>
    </location>
    <ligand>
        <name>ATP</name>
        <dbReference type="ChEBI" id="CHEBI:30616"/>
    </ligand>
</feature>
<dbReference type="PRINTS" id="PR00119">
    <property type="entry name" value="CATATPASE"/>
</dbReference>
<dbReference type="SUPFAM" id="SSF81660">
    <property type="entry name" value="Metal cation-transporting ATPase, ATP-binding domain N"/>
    <property type="match status" value="1"/>
</dbReference>
<dbReference type="SFLD" id="SFLDG00002">
    <property type="entry name" value="C1.7:_P-type_atpase_like"/>
    <property type="match status" value="1"/>
</dbReference>
<feature type="binding site" evidence="15">
    <location>
        <position position="741"/>
    </location>
    <ligand>
        <name>ATP</name>
        <dbReference type="ChEBI" id="CHEBI:30616"/>
    </ligand>
</feature>
<keyword evidence="6 15" id="KW-0547">Nucleotide-binding</keyword>
<feature type="transmembrane region" description="Helical" evidence="17">
    <location>
        <begin position="446"/>
        <end position="466"/>
    </location>
</feature>
<comment type="cofactor">
    <cofactor evidence="16">
        <name>Mg(2+)</name>
        <dbReference type="ChEBI" id="CHEBI:18420"/>
    </cofactor>
</comment>
<feature type="binding site" evidence="15">
    <location>
        <position position="1008"/>
    </location>
    <ligand>
        <name>ATP</name>
        <dbReference type="ChEBI" id="CHEBI:30616"/>
    </ligand>
</feature>
<evidence type="ECO:0000256" key="2">
    <source>
        <dbReference type="ARBA" id="ARBA00008109"/>
    </source>
</evidence>
<dbReference type="Proteomes" id="UP000053424">
    <property type="component" value="Unassembled WGS sequence"/>
</dbReference>
<keyword evidence="5 16" id="KW-0479">Metal-binding</keyword>
<feature type="binding site" evidence="15">
    <location>
        <position position="715"/>
    </location>
    <ligand>
        <name>ATP</name>
        <dbReference type="ChEBI" id="CHEBI:30616"/>
    </ligand>
</feature>
<dbReference type="NCBIfam" id="TIGR01494">
    <property type="entry name" value="ATPase_P-type"/>
    <property type="match status" value="1"/>
</dbReference>
<evidence type="ECO:0000256" key="5">
    <source>
        <dbReference type="ARBA" id="ARBA00022723"/>
    </source>
</evidence>
<feature type="binding site" evidence="15">
    <location>
        <position position="669"/>
    </location>
    <ligand>
        <name>ATP</name>
        <dbReference type="ChEBI" id="CHEBI:30616"/>
    </ligand>
</feature>
<sequence length="1454" mass="163412">MAPAIRHRRRIAAWYAKFAAFKVEDLFSRKKEPGPQRTIFINEDLPDTYYDAHRKVKREHTYATNQVITSKYTLITFVPRNLLEQFRRVANIFFLGIAILQFFPKFSTISPGLVILPLLIVLGITAIKDGYEDIKRHQSDRRVNHSLLRVLRGGDFVNPNAMQRKSKTFVRGVMMPKYGRKAKKIKITNPHGEELSGVTTQPHIPTEQIEYDDAIEEHGAFPSILPHEQGIHPHSDHNRPHWKMTAWEDLAVGDFVKILDNESIPADILICASSEDENVAFVETKNLDGETNLKSRNAVPALTHLRTTTQCASPHNSFHVECDRPDVNMYKLHAAVRVGKEMFPVDMQNILLRGMVLRNTGWVIGMVCYTGEDTRIVMNSGGTPSKRSKVERQMNPQVFINLLILALMAIACGVVDSVLEHRYYPRAAPWLYGANTSGDNPSINGLVTFAFALITFQNIVPISLYISIEFVKTCQAAFIYFDFQMVHNGQAALARSWNLSDDLGQIEYVFSDKTGTLTQNHMVFRKCSIGGKMYNGEDKEGMEEEVEEEETSSISKKPTATMSGDKSPPPAYTASGRFERRDKGYLDTDIPLDELRSSGSTPKVRHRFRDAELSNDLLSSVYADPNSEGAAHARQLNGFFTVLALCHTVLTNLNPVTGQLEYKAQSPDEAALVQAAADMGYVFKGREREVLYLQTPFHNVGGVSSRYELLNILEFTSARKRMSVVLRKLDSDDGRLFLLTKGADNVIFERLKEGANEDLKATTEKHLDEFASQGLRTLTLAYRVVSEDEYQPWSERYHEATVARDDRDAKIDAVADELERDLRLLGATAIEDRLQDGVPEAIADLKHAGIKVWVATGDKLETAIAIGHSTNLIGQDSNIIVIRGNRSGRAVYEQILHAIQEFFPDSGILDDEGNPTDTPMPDMLENRRSSAPLKMKERQDLSGDVGGGPLRRTETGVSSIVGSNNGDRPGGFVLVIDGSALEVALADDDHKSLLLRLAIVCEGVICCRVSPLQKALVVKLVKDGIGAMTLAIGDGANDVSMIQAADVGVGISGEEGLQAVNSSDYAIAQFRFLKRLLLVHGHWSYARNVTMILNFFYKNIVCIGVLWWFQIYCAWSSTYVLEYTYLLFWNSFWTIAPVIGIGLFDRFADDHVLMAVPDLYWYGREGKWFGMRQFTVYMMDGVIQSAIIYFLILYTYVTTSARTDGWQVALYEFSTVMVFSAVFAANFFNGLNTSAWTGWVFFAVFIGDVLLWVYTAVYNAISPSWFVTPVWGNNHFLFESAFYWLSLPLTICLALLPRYLYKSCKFAFFPDDVDILRYIYKKDPHRDLTQDPLVRGRGSFNALKRRRPTSMVSETQTESIASLPRPSMDLRSASRTDMSTGTRSFHRGFDFSTEENGVAMHRMQSHLSERRLSSRNLATVPESGLHRKGTISHVLSVPRNFLRKKGSNAKDLGQ</sequence>
<evidence type="ECO:0000256" key="13">
    <source>
        <dbReference type="ARBA" id="ARBA00049128"/>
    </source>
</evidence>
<dbReference type="SUPFAM" id="SSF81665">
    <property type="entry name" value="Calcium ATPase, transmembrane domain M"/>
    <property type="match status" value="1"/>
</dbReference>
<dbReference type="InterPro" id="IPR032630">
    <property type="entry name" value="P_typ_ATPase_c"/>
</dbReference>
<evidence type="ECO:0000256" key="6">
    <source>
        <dbReference type="ARBA" id="ARBA00022741"/>
    </source>
</evidence>
<feature type="transmembrane region" description="Helical" evidence="17">
    <location>
        <begin position="1174"/>
        <end position="1196"/>
    </location>
</feature>
<feature type="binding site" evidence="15">
    <location>
        <position position="512"/>
    </location>
    <ligand>
        <name>ATP</name>
        <dbReference type="ChEBI" id="CHEBI:30616"/>
    </ligand>
</feature>
<dbReference type="GO" id="GO:0005524">
    <property type="term" value="F:ATP binding"/>
    <property type="evidence" value="ECO:0007669"/>
    <property type="project" value="UniProtKB-UniRule"/>
</dbReference>
<dbReference type="Pfam" id="PF16212">
    <property type="entry name" value="PhoLip_ATPase_C"/>
    <property type="match status" value="1"/>
</dbReference>
<evidence type="ECO:0000256" key="18">
    <source>
        <dbReference type="SAM" id="MobiDB-lite"/>
    </source>
</evidence>
<feature type="binding site" evidence="16">
    <location>
        <position position="512"/>
    </location>
    <ligand>
        <name>Mg(2+)</name>
        <dbReference type="ChEBI" id="CHEBI:18420"/>
    </ligand>
</feature>
<feature type="compositionally biased region" description="Polar residues" evidence="18">
    <location>
        <begin position="552"/>
        <end position="564"/>
    </location>
</feature>
<dbReference type="InterPro" id="IPR036412">
    <property type="entry name" value="HAD-like_sf"/>
</dbReference>
<feature type="binding site" evidence="15">
    <location>
        <position position="776"/>
    </location>
    <ligand>
        <name>ATP</name>
        <dbReference type="ChEBI" id="CHEBI:30616"/>
    </ligand>
</feature>
<feature type="binding site" evidence="15">
    <location>
        <position position="1037"/>
    </location>
    <ligand>
        <name>ATP</name>
        <dbReference type="ChEBI" id="CHEBI:30616"/>
    </ligand>
</feature>
<comment type="catalytic activity">
    <reaction evidence="13">
        <text>a 1,2-diacyl-sn-glycero-3-phosphoethanolamine(out) + ATP + H2O = a 1,2-diacyl-sn-glycero-3-phosphoethanolamine(in) + ADP + phosphate + H(+)</text>
        <dbReference type="Rhea" id="RHEA:66132"/>
        <dbReference type="ChEBI" id="CHEBI:15377"/>
        <dbReference type="ChEBI" id="CHEBI:15378"/>
        <dbReference type="ChEBI" id="CHEBI:30616"/>
        <dbReference type="ChEBI" id="CHEBI:43474"/>
        <dbReference type="ChEBI" id="CHEBI:64612"/>
        <dbReference type="ChEBI" id="CHEBI:456216"/>
    </reaction>
    <physiologicalReaction direction="left-to-right" evidence="13">
        <dbReference type="Rhea" id="RHEA:66133"/>
    </physiologicalReaction>
</comment>
<dbReference type="OrthoDB" id="377733at2759"/>
<keyword evidence="22" id="KW-1185">Reference proteome</keyword>
<evidence type="ECO:0000256" key="14">
    <source>
        <dbReference type="PIRSR" id="PIRSR606539-1"/>
    </source>
</evidence>